<dbReference type="RefSeq" id="WP_014406090.1">
    <property type="nucleotide sequence ID" value="NC_017034.1"/>
</dbReference>
<dbReference type="eggNOG" id="arCOG07672">
    <property type="taxonomic scope" value="Archaea"/>
</dbReference>
<name>H8I625_METCZ</name>
<dbReference type="KEGG" id="mez:Mtc_1507"/>
<gene>
    <name evidence="1" type="ordered locus">Mtc_1507</name>
</gene>
<protein>
    <recommendedName>
        <fullName evidence="3">DUF4258 domain-containing protein</fullName>
    </recommendedName>
</protein>
<dbReference type="HOGENOM" id="CLU_2379394_0_0_2"/>
<dbReference type="Proteomes" id="UP000005233">
    <property type="component" value="Chromosome"/>
</dbReference>
<reference evidence="1 2" key="1">
    <citation type="journal article" date="2012" name="J. Bacteriol.">
        <title>Complete genome sequence of a thermophilic methanogen, Methanocella conradii HZ254, isolated from Chinese rice field soil.</title>
        <authorList>
            <person name="Lu Z."/>
            <person name="Lu Y."/>
        </authorList>
    </citation>
    <scope>NUCLEOTIDE SEQUENCE [LARGE SCALE GENOMIC DNA]</scope>
    <source>
        <strain evidence="2">DSM 24694 / JCM 17849 / CGMCC 1.5162 / HZ254</strain>
    </source>
</reference>
<dbReference type="STRING" id="1041930.Mtc_1507"/>
<organism evidence="1 2">
    <name type="scientific">Methanocella conradii (strain DSM 24694 / JCM 17849 / CGMCC 1.5162 / HZ254)</name>
    <dbReference type="NCBI Taxonomy" id="1041930"/>
    <lineage>
        <taxon>Archaea</taxon>
        <taxon>Methanobacteriati</taxon>
        <taxon>Methanobacteriota</taxon>
        <taxon>Stenosarchaea group</taxon>
        <taxon>Methanomicrobia</taxon>
        <taxon>Methanocellales</taxon>
        <taxon>Methanocellaceae</taxon>
        <taxon>Methanocella</taxon>
    </lineage>
</organism>
<proteinExistence type="predicted"/>
<dbReference type="AlphaFoldDB" id="H8I625"/>
<dbReference type="GeneID" id="11971640"/>
<evidence type="ECO:0000313" key="2">
    <source>
        <dbReference type="Proteomes" id="UP000005233"/>
    </source>
</evidence>
<sequence>MSKKPRISVGHIKKLIKDGRVEFNEHGLYRSIQRNITIDQAIYTIMNGELIEKNENITPYPTAKFRCEIDGKMLIVHITQSRFYIVIRTVYWES</sequence>
<evidence type="ECO:0008006" key="3">
    <source>
        <dbReference type="Google" id="ProtNLM"/>
    </source>
</evidence>
<dbReference type="InterPro" id="IPR025354">
    <property type="entry name" value="DUF4258"/>
</dbReference>
<dbReference type="EMBL" id="CP003243">
    <property type="protein sequence ID" value="AFD00259.1"/>
    <property type="molecule type" value="Genomic_DNA"/>
</dbReference>
<dbReference type="Pfam" id="PF14076">
    <property type="entry name" value="DUF4258"/>
    <property type="match status" value="1"/>
</dbReference>
<keyword evidence="2" id="KW-1185">Reference proteome</keyword>
<accession>H8I625</accession>
<evidence type="ECO:0000313" key="1">
    <source>
        <dbReference type="EMBL" id="AFD00259.1"/>
    </source>
</evidence>